<name>A0AAV5QJW6_9ASCO</name>
<evidence type="ECO:0000256" key="1">
    <source>
        <dbReference type="SAM" id="Coils"/>
    </source>
</evidence>
<sequence length="329" mass="37826">MPEELNKHPNGFVIPQLTKNDRRVFAVLFNKEAAGISARKFKERTKDMNFLPKFMELNTVGNIIVDLTKTPNRYITDEDRVQDFYDLEAKVIILAEKDAFNKPHDIEAMKLDEHDIDAYGYHFLPDISVINECQNIVDNEIFGSYEDAKVFGGFYVLDAVVKRLSLQYKIAMIKKQSTNQTNYEELLQKHSIREKEVEIFDLLHKAVDLSLPEPVFKEKDSPDAFPEYTVSRKEASVLQSAYSQFASMLIIKAARLETSMKNETSEKNKEELRAIMNFFEAEASHYMYISGAFGDEIAKELSTKINPYAKLCGNVVMQTMVSQFYGPNF</sequence>
<dbReference type="Proteomes" id="UP001360560">
    <property type="component" value="Unassembled WGS sequence"/>
</dbReference>
<organism evidence="2 3">
    <name type="scientific">Saccharomycopsis crataegensis</name>
    <dbReference type="NCBI Taxonomy" id="43959"/>
    <lineage>
        <taxon>Eukaryota</taxon>
        <taxon>Fungi</taxon>
        <taxon>Dikarya</taxon>
        <taxon>Ascomycota</taxon>
        <taxon>Saccharomycotina</taxon>
        <taxon>Saccharomycetes</taxon>
        <taxon>Saccharomycopsidaceae</taxon>
        <taxon>Saccharomycopsis</taxon>
    </lineage>
</organism>
<keyword evidence="3" id="KW-1185">Reference proteome</keyword>
<comment type="caution">
    <text evidence="2">The sequence shown here is derived from an EMBL/GenBank/DDBJ whole genome shotgun (WGS) entry which is preliminary data.</text>
</comment>
<evidence type="ECO:0000313" key="2">
    <source>
        <dbReference type="EMBL" id="GMM34670.1"/>
    </source>
</evidence>
<dbReference type="GeneID" id="90072649"/>
<proteinExistence type="predicted"/>
<evidence type="ECO:0000313" key="3">
    <source>
        <dbReference type="Proteomes" id="UP001360560"/>
    </source>
</evidence>
<accession>A0AAV5QJW6</accession>
<dbReference type="AlphaFoldDB" id="A0AAV5QJW6"/>
<reference evidence="2 3" key="1">
    <citation type="journal article" date="2023" name="Elife">
        <title>Identification of key yeast species and microbe-microbe interactions impacting larval growth of Drosophila in the wild.</title>
        <authorList>
            <person name="Mure A."/>
            <person name="Sugiura Y."/>
            <person name="Maeda R."/>
            <person name="Honda K."/>
            <person name="Sakurai N."/>
            <person name="Takahashi Y."/>
            <person name="Watada M."/>
            <person name="Katoh T."/>
            <person name="Gotoh A."/>
            <person name="Gotoh Y."/>
            <person name="Taniguchi I."/>
            <person name="Nakamura K."/>
            <person name="Hayashi T."/>
            <person name="Katayama T."/>
            <person name="Uemura T."/>
            <person name="Hattori Y."/>
        </authorList>
    </citation>
    <scope>NUCLEOTIDE SEQUENCE [LARGE SCALE GENOMIC DNA]</scope>
    <source>
        <strain evidence="2 3">SC-9</strain>
    </source>
</reference>
<gene>
    <name evidence="2" type="ORF">DASC09_019950</name>
</gene>
<dbReference type="EMBL" id="BTFZ01000003">
    <property type="protein sequence ID" value="GMM34670.1"/>
    <property type="molecule type" value="Genomic_DNA"/>
</dbReference>
<feature type="coiled-coil region" evidence="1">
    <location>
        <begin position="253"/>
        <end position="282"/>
    </location>
</feature>
<dbReference type="RefSeq" id="XP_064851670.1">
    <property type="nucleotide sequence ID" value="XM_064995598.1"/>
</dbReference>
<protein>
    <submittedName>
        <fullName evidence="2">Uncharacterized protein</fullName>
    </submittedName>
</protein>
<keyword evidence="1" id="KW-0175">Coiled coil</keyword>